<proteinExistence type="inferred from homology"/>
<keyword evidence="8" id="KW-1185">Reference proteome</keyword>
<dbReference type="Pfam" id="PF00017">
    <property type="entry name" value="SH2"/>
    <property type="match status" value="1"/>
</dbReference>
<name>A0A7K9CZP6_9AVES</name>
<dbReference type="InterPro" id="IPR011993">
    <property type="entry name" value="PH-like_dom_sf"/>
</dbReference>
<dbReference type="InterPro" id="IPR000980">
    <property type="entry name" value="SH2"/>
</dbReference>
<feature type="domain" description="SH2" evidence="6">
    <location>
        <begin position="470"/>
        <end position="576"/>
    </location>
</feature>
<organism evidence="7 8">
    <name type="scientific">Hemiprocne comata</name>
    <dbReference type="NCBI Taxonomy" id="243314"/>
    <lineage>
        <taxon>Eukaryota</taxon>
        <taxon>Metazoa</taxon>
        <taxon>Chordata</taxon>
        <taxon>Craniata</taxon>
        <taxon>Vertebrata</taxon>
        <taxon>Euteleostomi</taxon>
        <taxon>Archelosauria</taxon>
        <taxon>Archosauria</taxon>
        <taxon>Dinosauria</taxon>
        <taxon>Saurischia</taxon>
        <taxon>Theropoda</taxon>
        <taxon>Coelurosauria</taxon>
        <taxon>Aves</taxon>
        <taxon>Neognathae</taxon>
        <taxon>Neoaves</taxon>
        <taxon>Strisores</taxon>
        <taxon>Apodiformes</taxon>
        <taxon>Apodidae</taxon>
        <taxon>Hemiprocninae</taxon>
        <taxon>Hemiprocne</taxon>
    </lineage>
</organism>
<evidence type="ECO:0000259" key="6">
    <source>
        <dbReference type="PROSITE" id="PS50001"/>
    </source>
</evidence>
<dbReference type="Gene3D" id="2.30.29.30">
    <property type="entry name" value="Pleckstrin-homology domain (PH domain)/Phosphotyrosine-binding domain (PTB)"/>
    <property type="match status" value="1"/>
</dbReference>
<gene>
    <name evidence="7" type="primary">Tns4</name>
    <name evidence="7" type="ORF">HEMCOM_R07226</name>
</gene>
<dbReference type="CDD" id="cd01213">
    <property type="entry name" value="PTB_tensin"/>
    <property type="match status" value="1"/>
</dbReference>
<dbReference type="Gene3D" id="3.30.505.10">
    <property type="entry name" value="SH2 domain"/>
    <property type="match status" value="1"/>
</dbReference>
<dbReference type="AlphaFoldDB" id="A0A7K9CZP6"/>
<reference evidence="7 8" key="1">
    <citation type="submission" date="2019-09" db="EMBL/GenBank/DDBJ databases">
        <title>Bird 10,000 Genomes (B10K) Project - Family phase.</title>
        <authorList>
            <person name="Zhang G."/>
        </authorList>
    </citation>
    <scope>NUCLEOTIDE SEQUENCE [LARGE SCALE GENOMIC DNA]</scope>
    <source>
        <strain evidence="7">B10K-DU-001-23</strain>
        <tissue evidence="7">Muscle</tissue>
    </source>
</reference>
<feature type="compositionally biased region" description="Polar residues" evidence="5">
    <location>
        <begin position="287"/>
        <end position="311"/>
    </location>
</feature>
<dbReference type="PROSITE" id="PS50001">
    <property type="entry name" value="SH2"/>
    <property type="match status" value="1"/>
</dbReference>
<dbReference type="SUPFAM" id="SSF50729">
    <property type="entry name" value="PH domain-like"/>
    <property type="match status" value="1"/>
</dbReference>
<protein>
    <submittedName>
        <fullName evidence="7">TENS4 protein</fullName>
    </submittedName>
</protein>
<dbReference type="PANTHER" id="PTHR45734">
    <property type="entry name" value="TENSIN"/>
    <property type="match status" value="1"/>
</dbReference>
<evidence type="ECO:0000256" key="2">
    <source>
        <dbReference type="ARBA" id="ARBA00007881"/>
    </source>
</evidence>
<keyword evidence="3 4" id="KW-0727">SH2 domain</keyword>
<comment type="similarity">
    <text evidence="2">Belongs to the PTEN phosphatase protein family.</text>
</comment>
<dbReference type="SUPFAM" id="SSF55550">
    <property type="entry name" value="SH2 domain"/>
    <property type="match status" value="1"/>
</dbReference>
<dbReference type="InterPro" id="IPR013625">
    <property type="entry name" value="PTB"/>
</dbReference>
<dbReference type="SMART" id="SM00462">
    <property type="entry name" value="PTB"/>
    <property type="match status" value="1"/>
</dbReference>
<accession>A0A7K9CZP6</accession>
<sequence>MSQVIQNHVLRVGQTVCVSSQEESKSFPPVGYPGCSTLPGPYGYYSAEGWAGPPAMVHPSGGLYGAHPVFEHVAAHTQGKGQQDTPLDRPTAPCQPKQEEDTSGDPEAHLVSPTLDISIESLNRLILEIDPTFQPLTCKPGKDVVQPAVQHDAAATKKQDREAMDIKYIEMTPGRATCPELLPGSPSPLGTPFSRSPQSNSFLPQKGGLRGNYSSSGCVVFSSPPRPTSPHPGALTCSTASECVALPRPCTPGHADSISYGPGAPGTSPGFDNLLKPVQVVRAQQRSSWVSQLSTSPGSDTSYILGSSTHSLHNEDSDAHPAACGSADCPSPASSLGSPCPPSPSIRSHSGEAFGQSPRQPGTACSTKANTSLPQKGQASSCPPSILNSTADIPVLLVNGCLEQGDAYSRLAKAPPASAKQSPSPSCSPTLRLGGLNNVQSAPALSCVPDSPPRAGQPTMKFVMDTSKYWFKPSITRDQAIQLLRAKEPGAFVVRDSTSYRGSFGLAMKVPPASPSGSQTGDESSELVRHFLIESSAKGVRLKGASEELYFGSLSAFVYQHAITPLMLPCRLSIPTRDLADGEDSPDCVPESTLSLLKKTAVCNVLYLNSVNVETLTGGPAVQKAISSTFELEMLPTPTLVHFRVTEQGVTLTDVQRKVFFRRHYPLAAIRFCGMDPENRKWQKYCKSSRIFGFVAKSQTDSENLCHLFAEYDTVQPVSLVIDLLCKLRPGP</sequence>
<feature type="compositionally biased region" description="Polar residues" evidence="5">
    <location>
        <begin position="357"/>
        <end position="382"/>
    </location>
</feature>
<evidence type="ECO:0000256" key="3">
    <source>
        <dbReference type="ARBA" id="ARBA00022999"/>
    </source>
</evidence>
<dbReference type="InterPro" id="IPR036860">
    <property type="entry name" value="SH2_dom_sf"/>
</dbReference>
<dbReference type="OrthoDB" id="6273691at2759"/>
<comment type="caution">
    <text evidence="7">The sequence shown here is derived from an EMBL/GenBank/DDBJ whole genome shotgun (WGS) entry which is preliminary data.</text>
</comment>
<dbReference type="SMART" id="SM00252">
    <property type="entry name" value="SH2"/>
    <property type="match status" value="1"/>
</dbReference>
<feature type="non-terminal residue" evidence="7">
    <location>
        <position position="732"/>
    </location>
</feature>
<dbReference type="GO" id="GO:0005925">
    <property type="term" value="C:focal adhesion"/>
    <property type="evidence" value="ECO:0007669"/>
    <property type="project" value="UniProtKB-SubCell"/>
</dbReference>
<dbReference type="Proteomes" id="UP000518305">
    <property type="component" value="Unassembled WGS sequence"/>
</dbReference>
<dbReference type="InterPro" id="IPR033929">
    <property type="entry name" value="Tensin_PTB"/>
</dbReference>
<dbReference type="InterPro" id="IPR051484">
    <property type="entry name" value="Tensin_PTEN_phosphatase"/>
</dbReference>
<feature type="region of interest" description="Disordered" evidence="5">
    <location>
        <begin position="76"/>
        <end position="110"/>
    </location>
</feature>
<feature type="non-terminal residue" evidence="7">
    <location>
        <position position="1"/>
    </location>
</feature>
<evidence type="ECO:0000313" key="7">
    <source>
        <dbReference type="EMBL" id="NXG58076.1"/>
    </source>
</evidence>
<comment type="subcellular location">
    <subcellularLocation>
        <location evidence="1">Cell junction</location>
        <location evidence="1">Focal adhesion</location>
    </subcellularLocation>
</comment>
<evidence type="ECO:0000256" key="5">
    <source>
        <dbReference type="SAM" id="MobiDB-lite"/>
    </source>
</evidence>
<dbReference type="PANTHER" id="PTHR45734:SF6">
    <property type="entry name" value="TENSIN-4"/>
    <property type="match status" value="1"/>
</dbReference>
<dbReference type="InterPro" id="IPR006020">
    <property type="entry name" value="PTB/PI_dom"/>
</dbReference>
<evidence type="ECO:0000313" key="8">
    <source>
        <dbReference type="Proteomes" id="UP000518305"/>
    </source>
</evidence>
<evidence type="ECO:0000256" key="4">
    <source>
        <dbReference type="PROSITE-ProRule" id="PRU00191"/>
    </source>
</evidence>
<dbReference type="Pfam" id="PF08416">
    <property type="entry name" value="PTB"/>
    <property type="match status" value="1"/>
</dbReference>
<feature type="region of interest" description="Disordered" evidence="5">
    <location>
        <begin position="287"/>
        <end position="382"/>
    </location>
</feature>
<evidence type="ECO:0000256" key="1">
    <source>
        <dbReference type="ARBA" id="ARBA00004246"/>
    </source>
</evidence>
<dbReference type="EMBL" id="VWZJ01004312">
    <property type="protein sequence ID" value="NXG58076.1"/>
    <property type="molecule type" value="Genomic_DNA"/>
</dbReference>